<dbReference type="Pfam" id="PF13310">
    <property type="entry name" value="Virulence_RhuM"/>
    <property type="match status" value="1"/>
</dbReference>
<evidence type="ECO:0000313" key="2">
    <source>
        <dbReference type="Proteomes" id="UP000717534"/>
    </source>
</evidence>
<reference evidence="1 2" key="1">
    <citation type="submission" date="2021-02" db="EMBL/GenBank/DDBJ databases">
        <title>Activity-based single-cell genomes from oceanic crustal fluid captures similar information to metagenomic and metatranscriptomic surveys with orders of magnitude less sampling.</title>
        <authorList>
            <person name="D'Angelo T.S."/>
            <person name="Orcutt B.N."/>
        </authorList>
    </citation>
    <scope>NUCLEOTIDE SEQUENCE [LARGE SCALE GENOMIC DNA]</scope>
    <source>
        <strain evidence="1">AH-315-G02</strain>
    </source>
</reference>
<dbReference type="EMBL" id="JAFITO010000028">
    <property type="protein sequence ID" value="MBN4068603.1"/>
    <property type="molecule type" value="Genomic_DNA"/>
</dbReference>
<comment type="caution">
    <text evidence="1">The sequence shown here is derived from an EMBL/GenBank/DDBJ whole genome shotgun (WGS) entry which is preliminary data.</text>
</comment>
<proteinExistence type="predicted"/>
<dbReference type="Proteomes" id="UP000717534">
    <property type="component" value="Unassembled WGS sequence"/>
</dbReference>
<organism evidence="1 2">
    <name type="scientific">Desulfotalea psychrophila</name>
    <dbReference type="NCBI Taxonomy" id="84980"/>
    <lineage>
        <taxon>Bacteria</taxon>
        <taxon>Pseudomonadati</taxon>
        <taxon>Thermodesulfobacteriota</taxon>
        <taxon>Desulfobulbia</taxon>
        <taxon>Desulfobulbales</taxon>
        <taxon>Desulfocapsaceae</taxon>
        <taxon>Desulfotalea</taxon>
    </lineage>
</organism>
<gene>
    <name evidence="1" type="ORF">JYU06_03660</name>
</gene>
<dbReference type="PANTHER" id="PTHR35810:SF1">
    <property type="entry name" value="CYTOPLASMIC PROTEIN"/>
    <property type="match status" value="1"/>
</dbReference>
<sequence>MSFEQGEIILYQSDDGQNIVDVRLKDETIWLSQAQMQKLFGRERSVITKHISNVFKEGELDKNRVCAKFAHTAADGKKYKVDHYNLDVIISVGYRVKSQQGTRFRIWATSILKDHLVQGYTLNQKRLAEKGLGEVRQILNLLANTLEGHNLVSDEGREVLSIVSAYAITWQLLWQYDEDSLAIPKNDEKLSKVLELSPTRQAISSLKQELLTKGEATGIFGQERGDGMAGILGAIQQTF</sequence>
<evidence type="ECO:0000313" key="1">
    <source>
        <dbReference type="EMBL" id="MBN4068603.1"/>
    </source>
</evidence>
<accession>A0ABS3AUZ9</accession>
<name>A0ABS3AUZ9_9BACT</name>
<keyword evidence="2" id="KW-1185">Reference proteome</keyword>
<dbReference type="PANTHER" id="PTHR35810">
    <property type="entry name" value="CYTOPLASMIC PROTEIN-RELATED"/>
    <property type="match status" value="1"/>
</dbReference>
<protein>
    <submittedName>
        <fullName evidence="1">Virulence RhuM family protein</fullName>
    </submittedName>
</protein>
<dbReference type="InterPro" id="IPR011204">
    <property type="entry name" value="Virulence_RhuM-like"/>
</dbReference>
<feature type="non-terminal residue" evidence="1">
    <location>
        <position position="239"/>
    </location>
</feature>